<comment type="caution">
    <text evidence="1">The sequence shown here is derived from an EMBL/GenBank/DDBJ whole genome shotgun (WGS) entry which is preliminary data.</text>
</comment>
<dbReference type="Proteomes" id="UP001596002">
    <property type="component" value="Unassembled WGS sequence"/>
</dbReference>
<sequence length="154" mass="17564">MADREKEKHSKPDFSPLPKSYEHRASMKWITIESVRVVLERLKEQTDQRIVLLTPVGFVEGELTDIAPSYSESFKMEFGEDLTPDITSMVANLRIDLLRMIEKHEDKLEIIDSAPLIGLKNVTVRSSGQIYQLPEITIFADQVAGFAVSRQFLI</sequence>
<dbReference type="RefSeq" id="WP_380025237.1">
    <property type="nucleotide sequence ID" value="NZ_JBHSHC010000052.1"/>
</dbReference>
<evidence type="ECO:0000313" key="2">
    <source>
        <dbReference type="Proteomes" id="UP001596002"/>
    </source>
</evidence>
<dbReference type="EMBL" id="JBHSHC010000052">
    <property type="protein sequence ID" value="MFC4767321.1"/>
    <property type="molecule type" value="Genomic_DNA"/>
</dbReference>
<keyword evidence="2" id="KW-1185">Reference proteome</keyword>
<proteinExistence type="predicted"/>
<protein>
    <recommendedName>
        <fullName evidence="3">IraD/Gp25-like domain-containing protein</fullName>
    </recommendedName>
</protein>
<evidence type="ECO:0000313" key="1">
    <source>
        <dbReference type="EMBL" id="MFC4767321.1"/>
    </source>
</evidence>
<organism evidence="1 2">
    <name type="scientific">Effusibacillus consociatus</name>
    <dbReference type="NCBI Taxonomy" id="1117041"/>
    <lineage>
        <taxon>Bacteria</taxon>
        <taxon>Bacillati</taxon>
        <taxon>Bacillota</taxon>
        <taxon>Bacilli</taxon>
        <taxon>Bacillales</taxon>
        <taxon>Alicyclobacillaceae</taxon>
        <taxon>Effusibacillus</taxon>
    </lineage>
</organism>
<name>A0ABV9PYG8_9BACL</name>
<evidence type="ECO:0008006" key="3">
    <source>
        <dbReference type="Google" id="ProtNLM"/>
    </source>
</evidence>
<gene>
    <name evidence="1" type="ORF">ACFO8Q_08085</name>
</gene>
<reference evidence="2" key="1">
    <citation type="journal article" date="2019" name="Int. J. Syst. Evol. Microbiol.">
        <title>The Global Catalogue of Microorganisms (GCM) 10K type strain sequencing project: providing services to taxonomists for standard genome sequencing and annotation.</title>
        <authorList>
            <consortium name="The Broad Institute Genomics Platform"/>
            <consortium name="The Broad Institute Genome Sequencing Center for Infectious Disease"/>
            <person name="Wu L."/>
            <person name="Ma J."/>
        </authorList>
    </citation>
    <scope>NUCLEOTIDE SEQUENCE [LARGE SCALE GENOMIC DNA]</scope>
    <source>
        <strain evidence="2">WYCCWR 12678</strain>
    </source>
</reference>
<accession>A0ABV9PYG8</accession>